<accession>A0A0E3JNC3</accession>
<dbReference type="Proteomes" id="UP000033115">
    <property type="component" value="Chromosome"/>
</dbReference>
<proteinExistence type="predicted"/>
<dbReference type="Pfam" id="PF13289">
    <property type="entry name" value="SIR2_2"/>
    <property type="match status" value="1"/>
</dbReference>
<protein>
    <submittedName>
        <fullName evidence="1">Uncharacterized protein</fullName>
    </submittedName>
</protein>
<gene>
    <name evidence="1" type="ORF">CSCA_1929</name>
</gene>
<evidence type="ECO:0000313" key="2">
    <source>
        <dbReference type="Proteomes" id="UP000033115"/>
    </source>
</evidence>
<keyword evidence="2" id="KW-1185">Reference proteome</keyword>
<organism evidence="1 2">
    <name type="scientific">Clostridium scatologenes</name>
    <dbReference type="NCBI Taxonomy" id="1548"/>
    <lineage>
        <taxon>Bacteria</taxon>
        <taxon>Bacillati</taxon>
        <taxon>Bacillota</taxon>
        <taxon>Clostridia</taxon>
        <taxon>Eubacteriales</taxon>
        <taxon>Clostridiaceae</taxon>
        <taxon>Clostridium</taxon>
    </lineage>
</organism>
<dbReference type="EMBL" id="CP009933">
    <property type="protein sequence ID" value="AKA69054.1"/>
    <property type="molecule type" value="Genomic_DNA"/>
</dbReference>
<dbReference type="HOGENOM" id="CLU_040645_2_0_9"/>
<name>A0A0E3JNC3_CLOSL</name>
<sequence length="446" mass="50640">MNIDETLYQSMLENQNCLKISSKIEFPVFDNFNGEKDLQSMREQYRKRIEPWLSAALQTEHLSMLIGTGLTMAICSSADVKSSSMAKAKFGEDFSTKINTYAENAAKQMGRGNYNIEDQIRTALSLLHGYEIDNNDKAAKKLGAEIDIVLTDFSNSILEAEKSFMTALESSDTIQSAKAEFALFLLKSFITSFSSRTATRERTHIFTTNYDRFIELACDYSGIKILDRFWGKIVPRFQESPATIDYYYRTPDAKNEFRYAEGVVRYSKIHGSVDWVNKDNAIYKDCLRFGAEKVELPKDKTYRDHLMIYPNSMKSVETALYPYSELFRDFSSAICRPNSTLVTYGYGFGDTHINKIIKEMLSTPSTHLIIISYGIDERLVGFLRQINLAQITLLCGGEFGSIENLVQFYLPKAAIDTITESASKLVDARKGYLDRAEVSAEVENEL</sequence>
<dbReference type="RefSeq" id="WP_020073004.1">
    <property type="nucleotide sequence ID" value="NZ_CP009933.1"/>
</dbReference>
<dbReference type="AlphaFoldDB" id="A0A0E3JNC3"/>
<reference evidence="1 2" key="1">
    <citation type="journal article" date="2015" name="J. Biotechnol.">
        <title>Complete genome sequence of a malodorant-producing acetogen, Clostridium scatologenes ATCC 25775(T).</title>
        <authorList>
            <person name="Zhu Z."/>
            <person name="Guo T."/>
            <person name="Zheng H."/>
            <person name="Song T."/>
            <person name="Ouyang P."/>
            <person name="Xie J."/>
        </authorList>
    </citation>
    <scope>NUCLEOTIDE SEQUENCE [LARGE SCALE GENOMIC DNA]</scope>
    <source>
        <strain evidence="1 2">ATCC 25775</strain>
    </source>
</reference>
<evidence type="ECO:0000313" key="1">
    <source>
        <dbReference type="EMBL" id="AKA69054.1"/>
    </source>
</evidence>
<dbReference type="KEGG" id="csq:CSCA_1929"/>
<dbReference type="STRING" id="1548.CSCA_1929"/>